<evidence type="ECO:0000313" key="1">
    <source>
        <dbReference type="EMBL" id="URD96984.1"/>
    </source>
</evidence>
<dbReference type="PANTHER" id="PTHR48007:SF83">
    <property type="entry name" value="PROTEIN KINASE DOMAIN-CONTAINING PROTEIN"/>
    <property type="match status" value="1"/>
</dbReference>
<dbReference type="InterPro" id="IPR046959">
    <property type="entry name" value="PRK1-6/SRF4-like"/>
</dbReference>
<dbReference type="Proteomes" id="UP001055439">
    <property type="component" value="Chromosome 4"/>
</dbReference>
<dbReference type="SUPFAM" id="SSF56112">
    <property type="entry name" value="Protein kinase-like (PK-like)"/>
    <property type="match status" value="1"/>
</dbReference>
<evidence type="ECO:0000313" key="2">
    <source>
        <dbReference type="Proteomes" id="UP001055439"/>
    </source>
</evidence>
<dbReference type="OrthoDB" id="4062651at2759"/>
<proteinExistence type="predicted"/>
<dbReference type="EMBL" id="CP097506">
    <property type="protein sequence ID" value="URD96984.1"/>
    <property type="molecule type" value="Genomic_DNA"/>
</dbReference>
<accession>A0A9E7FJD6</accession>
<sequence>MRPPSLTNYRERWNKGFCSKIIKGTSKGLTFLHNFSPKKYVHGDLKPNDVGAWIEELVLVEAMEMNLVHFKFCIEEKKLLLNVLDPFVAQDLHGEDNIIVLRIASACVQPNPETRPSLRHVADALERLNNQS</sequence>
<organism evidence="1 2">
    <name type="scientific">Musa troglodytarum</name>
    <name type="common">fe'i banana</name>
    <dbReference type="NCBI Taxonomy" id="320322"/>
    <lineage>
        <taxon>Eukaryota</taxon>
        <taxon>Viridiplantae</taxon>
        <taxon>Streptophyta</taxon>
        <taxon>Embryophyta</taxon>
        <taxon>Tracheophyta</taxon>
        <taxon>Spermatophyta</taxon>
        <taxon>Magnoliopsida</taxon>
        <taxon>Liliopsida</taxon>
        <taxon>Zingiberales</taxon>
        <taxon>Musaceae</taxon>
        <taxon>Musa</taxon>
    </lineage>
</organism>
<dbReference type="InterPro" id="IPR011009">
    <property type="entry name" value="Kinase-like_dom_sf"/>
</dbReference>
<name>A0A9E7FJD6_9LILI</name>
<keyword evidence="2" id="KW-1185">Reference proteome</keyword>
<dbReference type="PANTHER" id="PTHR48007">
    <property type="entry name" value="LEUCINE-RICH REPEAT RECEPTOR-LIKE PROTEIN KINASE PXC1"/>
    <property type="match status" value="1"/>
</dbReference>
<gene>
    <name evidence="1" type="ORF">MUK42_31786</name>
</gene>
<reference evidence="1" key="1">
    <citation type="submission" date="2022-05" db="EMBL/GenBank/DDBJ databases">
        <title>The Musa troglodytarum L. genome provides insights into the mechanism of non-climacteric behaviour and enrichment of carotenoids.</title>
        <authorList>
            <person name="Wang J."/>
        </authorList>
    </citation>
    <scope>NUCLEOTIDE SEQUENCE</scope>
    <source>
        <tissue evidence="1">Leaf</tissue>
    </source>
</reference>
<protein>
    <submittedName>
        <fullName evidence="1">Leucine rich repeat N-terminal domain</fullName>
    </submittedName>
</protein>
<dbReference type="Gene3D" id="1.10.510.10">
    <property type="entry name" value="Transferase(Phosphotransferase) domain 1"/>
    <property type="match status" value="1"/>
</dbReference>
<dbReference type="AlphaFoldDB" id="A0A9E7FJD6"/>